<dbReference type="SUPFAM" id="SSF74942">
    <property type="entry name" value="YhbC-like, C-terminal domain"/>
    <property type="match status" value="1"/>
</dbReference>
<dbReference type="Pfam" id="PF02576">
    <property type="entry name" value="RimP_N"/>
    <property type="match status" value="1"/>
</dbReference>
<dbReference type="Gene3D" id="3.30.300.70">
    <property type="entry name" value="RimP-like superfamily, N-terminal"/>
    <property type="match status" value="1"/>
</dbReference>
<dbReference type="InterPro" id="IPR028989">
    <property type="entry name" value="RimP_N"/>
</dbReference>
<evidence type="ECO:0000259" key="3">
    <source>
        <dbReference type="Pfam" id="PF02576"/>
    </source>
</evidence>
<dbReference type="GO" id="GO:0006412">
    <property type="term" value="P:translation"/>
    <property type="evidence" value="ECO:0007669"/>
    <property type="project" value="TreeGrafter"/>
</dbReference>
<feature type="domain" description="Ribosome maturation factor RimP N-terminal" evidence="3">
    <location>
        <begin position="10"/>
        <end position="81"/>
    </location>
</feature>
<dbReference type="PANTHER" id="PTHR33867:SF1">
    <property type="entry name" value="RIBOSOME MATURATION FACTOR RIMP"/>
    <property type="match status" value="1"/>
</dbReference>
<dbReference type="CDD" id="cd01734">
    <property type="entry name" value="YlxS_C"/>
    <property type="match status" value="1"/>
</dbReference>
<dbReference type="InterPro" id="IPR028998">
    <property type="entry name" value="RimP_C"/>
</dbReference>
<dbReference type="InterPro" id="IPR035956">
    <property type="entry name" value="RimP_N_sf"/>
</dbReference>
<gene>
    <name evidence="5" type="ORF">METZ01_LOCUS3048</name>
</gene>
<dbReference type="InterPro" id="IPR003728">
    <property type="entry name" value="Ribosome_maturation_RimP"/>
</dbReference>
<evidence type="ECO:0008006" key="6">
    <source>
        <dbReference type="Google" id="ProtNLM"/>
    </source>
</evidence>
<dbReference type="PANTHER" id="PTHR33867">
    <property type="entry name" value="RIBOSOME MATURATION FACTOR RIMP"/>
    <property type="match status" value="1"/>
</dbReference>
<dbReference type="InterPro" id="IPR036847">
    <property type="entry name" value="RimP_C_sf"/>
</dbReference>
<feature type="domain" description="Ribosome maturation factor RimP C-terminal" evidence="4">
    <location>
        <begin position="85"/>
        <end position="147"/>
    </location>
</feature>
<organism evidence="5">
    <name type="scientific">marine metagenome</name>
    <dbReference type="NCBI Taxonomy" id="408172"/>
    <lineage>
        <taxon>unclassified sequences</taxon>
        <taxon>metagenomes</taxon>
        <taxon>ecological metagenomes</taxon>
    </lineage>
</organism>
<dbReference type="Gene3D" id="2.30.30.180">
    <property type="entry name" value="Ribosome maturation factor RimP, C-terminal domain"/>
    <property type="match status" value="1"/>
</dbReference>
<evidence type="ECO:0000256" key="1">
    <source>
        <dbReference type="ARBA" id="ARBA00022490"/>
    </source>
</evidence>
<dbReference type="GO" id="GO:0005829">
    <property type="term" value="C:cytosol"/>
    <property type="evidence" value="ECO:0007669"/>
    <property type="project" value="TreeGrafter"/>
</dbReference>
<dbReference type="EMBL" id="UINC01000157">
    <property type="protein sequence ID" value="SUZ50194.1"/>
    <property type="molecule type" value="Genomic_DNA"/>
</dbReference>
<dbReference type="GO" id="GO:0000028">
    <property type="term" value="P:ribosomal small subunit assembly"/>
    <property type="evidence" value="ECO:0007669"/>
    <property type="project" value="TreeGrafter"/>
</dbReference>
<reference evidence="5" key="1">
    <citation type="submission" date="2018-05" db="EMBL/GenBank/DDBJ databases">
        <authorList>
            <person name="Lanie J.A."/>
            <person name="Ng W.-L."/>
            <person name="Kazmierczak K.M."/>
            <person name="Andrzejewski T.M."/>
            <person name="Davidsen T.M."/>
            <person name="Wayne K.J."/>
            <person name="Tettelin H."/>
            <person name="Glass J.I."/>
            <person name="Rusch D."/>
            <person name="Podicherti R."/>
            <person name="Tsui H.-C.T."/>
            <person name="Winkler M.E."/>
        </authorList>
    </citation>
    <scope>NUCLEOTIDE SEQUENCE</scope>
</reference>
<keyword evidence="1" id="KW-0963">Cytoplasm</keyword>
<evidence type="ECO:0000256" key="2">
    <source>
        <dbReference type="ARBA" id="ARBA00022517"/>
    </source>
</evidence>
<dbReference type="HAMAP" id="MF_01077">
    <property type="entry name" value="RimP"/>
    <property type="match status" value="1"/>
</dbReference>
<proteinExistence type="inferred from homology"/>
<dbReference type="Pfam" id="PF17384">
    <property type="entry name" value="DUF150_C"/>
    <property type="match status" value="1"/>
</dbReference>
<sequence length="150" mass="17407">MDKEHIETLIRRDIKALGCDIWGLELIGSITNPTLRVFIDNDKGITVKDCEKVSKHISKVIEADELYSNSLILEVSSPGIDRKFFNKEQYINYLGRMIKVRYRNEQMEYKSVKGFLLRVSKEAIVVEVNNEESFINFEAIEKANLEFTEV</sequence>
<evidence type="ECO:0000259" key="4">
    <source>
        <dbReference type="Pfam" id="PF17384"/>
    </source>
</evidence>
<evidence type="ECO:0000313" key="5">
    <source>
        <dbReference type="EMBL" id="SUZ50194.1"/>
    </source>
</evidence>
<keyword evidence="2" id="KW-0690">Ribosome biogenesis</keyword>
<dbReference type="AlphaFoldDB" id="A0A381N803"/>
<name>A0A381N803_9ZZZZ</name>
<protein>
    <recommendedName>
        <fullName evidence="6">Ribosome maturation factor RimP N-terminal domain-containing protein</fullName>
    </recommendedName>
</protein>
<dbReference type="SUPFAM" id="SSF75420">
    <property type="entry name" value="YhbC-like, N-terminal domain"/>
    <property type="match status" value="1"/>
</dbReference>
<accession>A0A381N803</accession>